<dbReference type="Pfam" id="PF00155">
    <property type="entry name" value="Aminotran_1_2"/>
    <property type="match status" value="1"/>
</dbReference>
<comment type="similarity">
    <text evidence="2 6">Belongs to the class-I pyridoxal-phosphate-dependent aminotransferase family.</text>
</comment>
<evidence type="ECO:0000256" key="3">
    <source>
        <dbReference type="ARBA" id="ARBA00022576"/>
    </source>
</evidence>
<evidence type="ECO:0000313" key="8">
    <source>
        <dbReference type="EMBL" id="MBC8530412.1"/>
    </source>
</evidence>
<keyword evidence="9" id="KW-1185">Reference proteome</keyword>
<dbReference type="InterPro" id="IPR015421">
    <property type="entry name" value="PyrdxlP-dep_Trfase_major"/>
</dbReference>
<evidence type="ECO:0000256" key="5">
    <source>
        <dbReference type="ARBA" id="ARBA00022898"/>
    </source>
</evidence>
<dbReference type="Gene3D" id="3.90.1150.10">
    <property type="entry name" value="Aspartate Aminotransferase, domain 1"/>
    <property type="match status" value="1"/>
</dbReference>
<comment type="caution">
    <text evidence="8">The sequence shown here is derived from an EMBL/GenBank/DDBJ whole genome shotgun (WGS) entry which is preliminary data.</text>
</comment>
<dbReference type="InterPro" id="IPR050596">
    <property type="entry name" value="AspAT/PAT-like"/>
</dbReference>
<dbReference type="Proteomes" id="UP000623172">
    <property type="component" value="Unassembled WGS sequence"/>
</dbReference>
<organism evidence="8 9">
    <name type="scientific">Gehongia tenuis</name>
    <dbReference type="NCBI Taxonomy" id="2763655"/>
    <lineage>
        <taxon>Bacteria</taxon>
        <taxon>Bacillati</taxon>
        <taxon>Bacillota</taxon>
        <taxon>Clostridia</taxon>
        <taxon>Christensenellales</taxon>
        <taxon>Christensenellaceae</taxon>
        <taxon>Gehongia</taxon>
    </lineage>
</organism>
<dbReference type="PANTHER" id="PTHR46383:SF3">
    <property type="entry name" value="ASPARTATE AMINOTRANSFERASE-RELATED"/>
    <property type="match status" value="1"/>
</dbReference>
<comment type="cofactor">
    <cofactor evidence="1 6">
        <name>pyridoxal 5'-phosphate</name>
        <dbReference type="ChEBI" id="CHEBI:597326"/>
    </cofactor>
</comment>
<keyword evidence="5" id="KW-0663">Pyridoxal phosphate</keyword>
<reference evidence="8" key="1">
    <citation type="submission" date="2020-08" db="EMBL/GenBank/DDBJ databases">
        <title>Genome public.</title>
        <authorList>
            <person name="Liu C."/>
            <person name="Sun Q."/>
        </authorList>
    </citation>
    <scope>NUCLEOTIDE SEQUENCE</scope>
    <source>
        <strain evidence="8">NSJ-53</strain>
    </source>
</reference>
<protein>
    <recommendedName>
        <fullName evidence="6">Aminotransferase</fullName>
        <ecNumber evidence="6">2.6.1.-</ecNumber>
    </recommendedName>
</protein>
<dbReference type="EMBL" id="JACRSR010000001">
    <property type="protein sequence ID" value="MBC8530412.1"/>
    <property type="molecule type" value="Genomic_DNA"/>
</dbReference>
<proteinExistence type="inferred from homology"/>
<dbReference type="SUPFAM" id="SSF53383">
    <property type="entry name" value="PLP-dependent transferases"/>
    <property type="match status" value="1"/>
</dbReference>
<dbReference type="FunFam" id="3.40.640.10:FF:000033">
    <property type="entry name" value="Aspartate aminotransferase"/>
    <property type="match status" value="1"/>
</dbReference>
<dbReference type="PANTHER" id="PTHR46383">
    <property type="entry name" value="ASPARTATE AMINOTRANSFERASE"/>
    <property type="match status" value="1"/>
</dbReference>
<dbReference type="CDD" id="cd00609">
    <property type="entry name" value="AAT_like"/>
    <property type="match status" value="1"/>
</dbReference>
<dbReference type="AlphaFoldDB" id="A0A926D304"/>
<dbReference type="InterPro" id="IPR015424">
    <property type="entry name" value="PyrdxlP-dep_Trfase"/>
</dbReference>
<evidence type="ECO:0000256" key="1">
    <source>
        <dbReference type="ARBA" id="ARBA00001933"/>
    </source>
</evidence>
<accession>A0A926D304</accession>
<dbReference type="PROSITE" id="PS00105">
    <property type="entry name" value="AA_TRANSFER_CLASS_1"/>
    <property type="match status" value="1"/>
</dbReference>
<sequence>MKDAISLGVGEPDFTTPWNICEAAIYAIEKGVTHYSSNWGTLELRQAIAEYLTDRCDVHYDPRDEIMVTVGASEGIDLALRAILSPGDEVLVPDPGYVSYVPGVLFAHGVPVSVPTRPEVDFRLTPEDLKGRITPKTKALILPYPNNPTGAIMAREDLEAIAEVLKGTDILVLSDEIYSELTYGQKHVSFASIEGMKERTILLNGFSKAFAMTGWRLGYLCAPRELAAAIVKIHQYTILCAPVAGQAAAAEALKSAKMTDYRDVKKMLRTYDYRRRMLLKAFREMGLPCFEPKGAFYMFPNITSTGMDSETFCEELLRQQKVAVVPGTAFGESGEGFVRCSYATATEDIQEAIRRIGEFVKSHRR</sequence>
<evidence type="ECO:0000259" key="7">
    <source>
        <dbReference type="Pfam" id="PF00155"/>
    </source>
</evidence>
<feature type="domain" description="Aminotransferase class I/classII large" evidence="7">
    <location>
        <begin position="3"/>
        <end position="356"/>
    </location>
</feature>
<dbReference type="InterPro" id="IPR015422">
    <property type="entry name" value="PyrdxlP-dep_Trfase_small"/>
</dbReference>
<dbReference type="InterPro" id="IPR004839">
    <property type="entry name" value="Aminotransferase_I/II_large"/>
</dbReference>
<dbReference type="InterPro" id="IPR004838">
    <property type="entry name" value="NHTrfase_class1_PyrdxlP-BS"/>
</dbReference>
<evidence type="ECO:0000313" key="9">
    <source>
        <dbReference type="Proteomes" id="UP000623172"/>
    </source>
</evidence>
<dbReference type="Gene3D" id="3.40.640.10">
    <property type="entry name" value="Type I PLP-dependent aspartate aminotransferase-like (Major domain)"/>
    <property type="match status" value="1"/>
</dbReference>
<evidence type="ECO:0000256" key="2">
    <source>
        <dbReference type="ARBA" id="ARBA00007441"/>
    </source>
</evidence>
<evidence type="ECO:0000256" key="4">
    <source>
        <dbReference type="ARBA" id="ARBA00022679"/>
    </source>
</evidence>
<name>A0A926D304_9FIRM</name>
<keyword evidence="4 6" id="KW-0808">Transferase</keyword>
<dbReference type="GO" id="GO:0006520">
    <property type="term" value="P:amino acid metabolic process"/>
    <property type="evidence" value="ECO:0007669"/>
    <property type="project" value="InterPro"/>
</dbReference>
<dbReference type="GO" id="GO:0030170">
    <property type="term" value="F:pyridoxal phosphate binding"/>
    <property type="evidence" value="ECO:0007669"/>
    <property type="project" value="InterPro"/>
</dbReference>
<gene>
    <name evidence="8" type="ORF">H8696_00945</name>
</gene>
<dbReference type="EC" id="2.6.1.-" evidence="6"/>
<evidence type="ECO:0000256" key="6">
    <source>
        <dbReference type="RuleBase" id="RU000481"/>
    </source>
</evidence>
<dbReference type="GO" id="GO:0008483">
    <property type="term" value="F:transaminase activity"/>
    <property type="evidence" value="ECO:0007669"/>
    <property type="project" value="UniProtKB-KW"/>
</dbReference>
<keyword evidence="3 6" id="KW-0032">Aminotransferase</keyword>